<dbReference type="EMBL" id="CALOZG010000027">
    <property type="protein sequence ID" value="CAH4032090.1"/>
    <property type="molecule type" value="Genomic_DNA"/>
</dbReference>
<organism evidence="1 2">
    <name type="scientific">Pieris brassicae</name>
    <name type="common">White butterfly</name>
    <name type="synonym">Large white butterfly</name>
    <dbReference type="NCBI Taxonomy" id="7116"/>
    <lineage>
        <taxon>Eukaryota</taxon>
        <taxon>Metazoa</taxon>
        <taxon>Ecdysozoa</taxon>
        <taxon>Arthropoda</taxon>
        <taxon>Hexapoda</taxon>
        <taxon>Insecta</taxon>
        <taxon>Pterygota</taxon>
        <taxon>Neoptera</taxon>
        <taxon>Endopterygota</taxon>
        <taxon>Lepidoptera</taxon>
        <taxon>Glossata</taxon>
        <taxon>Ditrysia</taxon>
        <taxon>Papilionoidea</taxon>
        <taxon>Pieridae</taxon>
        <taxon>Pierinae</taxon>
        <taxon>Pieris</taxon>
    </lineage>
</organism>
<keyword evidence="2" id="KW-1185">Reference proteome</keyword>
<protein>
    <submittedName>
        <fullName evidence="1">Uncharacterized protein</fullName>
    </submittedName>
</protein>
<accession>A0A9P0TGT6</accession>
<sequence length="89" mass="10152">MTKTIQLSSIQGYLYAIKEQNKFETLAYLLRVDCCQTIQICYISVRRSQGRVLGGRQQLGRAYYASESRGGTTVYRARCPPPLQIPRCD</sequence>
<dbReference type="Proteomes" id="UP001152562">
    <property type="component" value="Unassembled WGS sequence"/>
</dbReference>
<reference evidence="1" key="1">
    <citation type="submission" date="2022-05" db="EMBL/GenBank/DDBJ databases">
        <authorList>
            <person name="Okamura Y."/>
        </authorList>
    </citation>
    <scope>NUCLEOTIDE SEQUENCE</scope>
</reference>
<gene>
    <name evidence="1" type="ORF">PIBRA_LOCUS8522</name>
</gene>
<proteinExistence type="predicted"/>
<evidence type="ECO:0000313" key="2">
    <source>
        <dbReference type="Proteomes" id="UP001152562"/>
    </source>
</evidence>
<evidence type="ECO:0000313" key="1">
    <source>
        <dbReference type="EMBL" id="CAH4032090.1"/>
    </source>
</evidence>
<name>A0A9P0TGT6_PIEBR</name>
<comment type="caution">
    <text evidence="1">The sequence shown here is derived from an EMBL/GenBank/DDBJ whole genome shotgun (WGS) entry which is preliminary data.</text>
</comment>
<dbReference type="AlphaFoldDB" id="A0A9P0TGT6"/>